<reference evidence="1 2" key="1">
    <citation type="submission" date="2023-11" db="EMBL/GenBank/DDBJ databases">
        <title>Halocaridina rubra genome assembly.</title>
        <authorList>
            <person name="Smith C."/>
        </authorList>
    </citation>
    <scope>NUCLEOTIDE SEQUENCE [LARGE SCALE GENOMIC DNA]</scope>
    <source>
        <strain evidence="1">EP-1</strain>
        <tissue evidence="1">Whole</tissue>
    </source>
</reference>
<evidence type="ECO:0000313" key="1">
    <source>
        <dbReference type="EMBL" id="KAK7024357.1"/>
    </source>
</evidence>
<accession>A0AAN8WMT9</accession>
<keyword evidence="2" id="KW-1185">Reference proteome</keyword>
<proteinExistence type="predicted"/>
<sequence length="79" mass="9092">MVLDQVCNSTISSEVDLQSRKSSYRTIEAENYSSNYGGSNSGTITKKKMKMNNERKGNHQDVWGPIFKNKEHFIDMHFC</sequence>
<gene>
    <name evidence="1" type="ORF">SK128_014917</name>
</gene>
<comment type="caution">
    <text evidence="1">The sequence shown here is derived from an EMBL/GenBank/DDBJ whole genome shotgun (WGS) entry which is preliminary data.</text>
</comment>
<organism evidence="1 2">
    <name type="scientific">Halocaridina rubra</name>
    <name type="common">Hawaiian red shrimp</name>
    <dbReference type="NCBI Taxonomy" id="373956"/>
    <lineage>
        <taxon>Eukaryota</taxon>
        <taxon>Metazoa</taxon>
        <taxon>Ecdysozoa</taxon>
        <taxon>Arthropoda</taxon>
        <taxon>Crustacea</taxon>
        <taxon>Multicrustacea</taxon>
        <taxon>Malacostraca</taxon>
        <taxon>Eumalacostraca</taxon>
        <taxon>Eucarida</taxon>
        <taxon>Decapoda</taxon>
        <taxon>Pleocyemata</taxon>
        <taxon>Caridea</taxon>
        <taxon>Atyoidea</taxon>
        <taxon>Atyidae</taxon>
        <taxon>Halocaridina</taxon>
    </lineage>
</organism>
<evidence type="ECO:0000313" key="2">
    <source>
        <dbReference type="Proteomes" id="UP001381693"/>
    </source>
</evidence>
<dbReference type="AlphaFoldDB" id="A0AAN8WMT9"/>
<protein>
    <submittedName>
        <fullName evidence="1">Uncharacterized protein</fullName>
    </submittedName>
</protein>
<dbReference type="Proteomes" id="UP001381693">
    <property type="component" value="Unassembled WGS sequence"/>
</dbReference>
<name>A0AAN8WMT9_HALRR</name>
<dbReference type="EMBL" id="JAXCGZ010022776">
    <property type="protein sequence ID" value="KAK7024357.1"/>
    <property type="molecule type" value="Genomic_DNA"/>
</dbReference>